<dbReference type="KEGG" id="cpoy:GP475_10935"/>
<dbReference type="AlphaFoldDB" id="A0A7H0SRB1"/>
<dbReference type="RefSeq" id="WP_187974399.1">
    <property type="nucleotide sequence ID" value="NZ_CP046884.1"/>
</dbReference>
<protein>
    <submittedName>
        <fullName evidence="1">DUF3263 domain-containing protein</fullName>
    </submittedName>
</protein>
<dbReference type="InterPro" id="IPR021678">
    <property type="entry name" value="DUF3263"/>
</dbReference>
<reference evidence="1 2" key="1">
    <citation type="submission" date="2019-12" db="EMBL/GenBank/DDBJ databases">
        <title>Corynebacterium sp. nov., isolated from feces of the Anser Albifrons in China.</title>
        <authorList>
            <person name="Liu Q."/>
        </authorList>
    </citation>
    <scope>NUCLEOTIDE SEQUENCE [LARGE SCALE GENOMIC DNA]</scope>
    <source>
        <strain evidence="1 2">4H37-19</strain>
    </source>
</reference>
<dbReference type="EMBL" id="CP046884">
    <property type="protein sequence ID" value="QNQ91086.1"/>
    <property type="molecule type" value="Genomic_DNA"/>
</dbReference>
<proteinExistence type="predicted"/>
<accession>A0A7H0SRB1</accession>
<keyword evidence="2" id="KW-1185">Reference proteome</keyword>
<name>A0A7H0SRB1_9CORY</name>
<evidence type="ECO:0000313" key="2">
    <source>
        <dbReference type="Proteomes" id="UP000516320"/>
    </source>
</evidence>
<evidence type="ECO:0000313" key="1">
    <source>
        <dbReference type="EMBL" id="QNQ91086.1"/>
    </source>
</evidence>
<dbReference type="Pfam" id="PF11662">
    <property type="entry name" value="DUF3263"/>
    <property type="match status" value="1"/>
</dbReference>
<gene>
    <name evidence="1" type="ORF">GP475_10935</name>
</gene>
<dbReference type="Proteomes" id="UP000516320">
    <property type="component" value="Chromosome"/>
</dbReference>
<sequence length="72" mass="8648">MRDLEPDEVQMLEFEQNAPRRRGAKEELIRRELGMNPVRYHQRLNQLLDDPAAHAAYPSLVARLRRIRDRLR</sequence>
<organism evidence="1 2">
    <name type="scientific">Corynebacterium poyangense</name>
    <dbReference type="NCBI Taxonomy" id="2684405"/>
    <lineage>
        <taxon>Bacteria</taxon>
        <taxon>Bacillati</taxon>
        <taxon>Actinomycetota</taxon>
        <taxon>Actinomycetes</taxon>
        <taxon>Mycobacteriales</taxon>
        <taxon>Corynebacteriaceae</taxon>
        <taxon>Corynebacterium</taxon>
    </lineage>
</organism>